<protein>
    <recommendedName>
        <fullName evidence="3">HTH cro/C1-type domain-containing protein</fullName>
    </recommendedName>
</protein>
<accession>A0A0A0F1K6</accession>
<evidence type="ECO:0000313" key="2">
    <source>
        <dbReference type="Proteomes" id="UP000029989"/>
    </source>
</evidence>
<organism evidence="1 2">
    <name type="scientific">Lysobacter arseniciresistens ZS79</name>
    <dbReference type="NCBI Taxonomy" id="913325"/>
    <lineage>
        <taxon>Bacteria</taxon>
        <taxon>Pseudomonadati</taxon>
        <taxon>Pseudomonadota</taxon>
        <taxon>Gammaproteobacteria</taxon>
        <taxon>Lysobacterales</taxon>
        <taxon>Lysobacteraceae</taxon>
        <taxon>Novilysobacter</taxon>
    </lineage>
</organism>
<dbReference type="InterPro" id="IPR010982">
    <property type="entry name" value="Lambda_DNA-bd_dom_sf"/>
</dbReference>
<evidence type="ECO:0008006" key="3">
    <source>
        <dbReference type="Google" id="ProtNLM"/>
    </source>
</evidence>
<sequence length="137" mass="15007">MDMQQRRTAFSKRFNSALQKGGKAGLSDGEIVKLLARQGVAVTSQSVSNWRNAKHMPKLEQIEGVARMLGVDAGELAFGKPRAAEPMAVYHARNDDQAMLEGMALLGDDAREVLRQLIVVLGTRGPRPGRRKAARRV</sequence>
<gene>
    <name evidence="1" type="ORF">N799_04810</name>
</gene>
<dbReference type="Proteomes" id="UP000029989">
    <property type="component" value="Unassembled WGS sequence"/>
</dbReference>
<dbReference type="OrthoDB" id="5636356at2"/>
<dbReference type="RefSeq" id="WP_036210983.1">
    <property type="nucleotide sequence ID" value="NZ_AVPT01000014.1"/>
</dbReference>
<name>A0A0A0F1K6_9GAMM</name>
<dbReference type="EMBL" id="AVPT01000014">
    <property type="protein sequence ID" value="KGM56420.1"/>
    <property type="molecule type" value="Genomic_DNA"/>
</dbReference>
<dbReference type="AlphaFoldDB" id="A0A0A0F1K6"/>
<dbReference type="GO" id="GO:0003677">
    <property type="term" value="F:DNA binding"/>
    <property type="evidence" value="ECO:0007669"/>
    <property type="project" value="InterPro"/>
</dbReference>
<proteinExistence type="predicted"/>
<comment type="caution">
    <text evidence="1">The sequence shown here is derived from an EMBL/GenBank/DDBJ whole genome shotgun (WGS) entry which is preliminary data.</text>
</comment>
<reference evidence="1 2" key="1">
    <citation type="journal article" date="2015" name="Stand. Genomic Sci.">
        <title>Genomic information of the arsenic-resistant bacterium Lysobacter arseniciresistens type strain ZS79(T) and comparison of Lysobacter draft genomes.</title>
        <authorList>
            <person name="Liu L."/>
            <person name="Zhang S."/>
            <person name="Luo M."/>
            <person name="Wang G."/>
        </authorList>
    </citation>
    <scope>NUCLEOTIDE SEQUENCE [LARGE SCALE GENOMIC DNA]</scope>
    <source>
        <strain evidence="1 2">ZS79</strain>
    </source>
</reference>
<evidence type="ECO:0000313" key="1">
    <source>
        <dbReference type="EMBL" id="KGM56420.1"/>
    </source>
</evidence>
<keyword evidence="2" id="KW-1185">Reference proteome</keyword>
<dbReference type="STRING" id="913325.N799_04810"/>
<dbReference type="Gene3D" id="1.10.260.40">
    <property type="entry name" value="lambda repressor-like DNA-binding domains"/>
    <property type="match status" value="1"/>
</dbReference>